<sequence length="242" mass="27484">MSTSEPQSERLSRPYAPIGSPQYRTKKTDKLTLIATEMACVHNCIIRGLNALFKHALTVQAADYAAFITLANIWQKFVKKHHDSEERTFFLPLQKTINPEAMKVSLDEHATFHDGLEELQTYLASLAGSESSYDGKEFTRILNSFSDALVTHLTHEIPALMTLDQFGDVDEIAKMWYTGVDAEVKTMKMGDFVTIVPFVLLAHDKKFEDGLHNNFPPMPAPILFMVRNVFSWPNRAAWKFLD</sequence>
<organism evidence="1 2">
    <name type="scientific">Zarea fungicola</name>
    <dbReference type="NCBI Taxonomy" id="93591"/>
    <lineage>
        <taxon>Eukaryota</taxon>
        <taxon>Fungi</taxon>
        <taxon>Dikarya</taxon>
        <taxon>Ascomycota</taxon>
        <taxon>Pezizomycotina</taxon>
        <taxon>Sordariomycetes</taxon>
        <taxon>Hypocreomycetidae</taxon>
        <taxon>Hypocreales</taxon>
        <taxon>Cordycipitaceae</taxon>
        <taxon>Zarea</taxon>
    </lineage>
</organism>
<comment type="caution">
    <text evidence="1">The sequence shown here is derived from an EMBL/GenBank/DDBJ whole genome shotgun (WGS) entry which is preliminary data.</text>
</comment>
<accession>A0ACC1NRW7</accession>
<proteinExistence type="predicted"/>
<evidence type="ECO:0000313" key="1">
    <source>
        <dbReference type="EMBL" id="KAJ2981662.1"/>
    </source>
</evidence>
<dbReference type="EMBL" id="JANJQO010000118">
    <property type="protein sequence ID" value="KAJ2981662.1"/>
    <property type="molecule type" value="Genomic_DNA"/>
</dbReference>
<dbReference type="Proteomes" id="UP001143910">
    <property type="component" value="Unassembled WGS sequence"/>
</dbReference>
<evidence type="ECO:0000313" key="2">
    <source>
        <dbReference type="Proteomes" id="UP001143910"/>
    </source>
</evidence>
<protein>
    <submittedName>
        <fullName evidence="1">Uncharacterized protein</fullName>
    </submittedName>
</protein>
<name>A0ACC1NRW7_9HYPO</name>
<reference evidence="1" key="1">
    <citation type="submission" date="2022-08" db="EMBL/GenBank/DDBJ databases">
        <title>Genome Sequence of Lecanicillium fungicola.</title>
        <authorList>
            <person name="Buettner E."/>
        </authorList>
    </citation>
    <scope>NUCLEOTIDE SEQUENCE</scope>
    <source>
        <strain evidence="1">Babe33</strain>
    </source>
</reference>
<keyword evidence="2" id="KW-1185">Reference proteome</keyword>
<gene>
    <name evidence="1" type="ORF">NQ176_g1882</name>
</gene>